<evidence type="ECO:0000256" key="12">
    <source>
        <dbReference type="ARBA" id="ARBA00049546"/>
    </source>
</evidence>
<evidence type="ECO:0000256" key="5">
    <source>
        <dbReference type="ARBA" id="ARBA00022723"/>
    </source>
</evidence>
<dbReference type="Pfam" id="PF00293">
    <property type="entry name" value="NUDIX"/>
    <property type="match status" value="1"/>
</dbReference>
<dbReference type="RefSeq" id="WP_103683296.1">
    <property type="nucleotide sequence ID" value="NZ_PQGG01000010.1"/>
</dbReference>
<dbReference type="GO" id="GO:0046872">
    <property type="term" value="F:metal ion binding"/>
    <property type="evidence" value="ECO:0007669"/>
    <property type="project" value="UniProtKB-KW"/>
</dbReference>
<keyword evidence="5 13" id="KW-0479">Metal-binding</keyword>
<dbReference type="InterPro" id="IPR004385">
    <property type="entry name" value="NDP_pyrophosphatase"/>
</dbReference>
<dbReference type="Proteomes" id="UP000237222">
    <property type="component" value="Unassembled WGS sequence"/>
</dbReference>
<gene>
    <name evidence="16" type="primary">nudF</name>
    <name evidence="16" type="ORF">C0068_04510</name>
</gene>
<dbReference type="Gene3D" id="3.90.79.10">
    <property type="entry name" value="Nucleoside Triphosphate Pyrophosphohydrolase"/>
    <property type="match status" value="1"/>
</dbReference>
<evidence type="ECO:0000313" key="16">
    <source>
        <dbReference type="EMBL" id="POP53857.1"/>
    </source>
</evidence>
<evidence type="ECO:0000256" key="13">
    <source>
        <dbReference type="PIRSR" id="PIRSR604385-2"/>
    </source>
</evidence>
<reference evidence="16" key="1">
    <citation type="submission" date="2018-01" db="EMBL/GenBank/DDBJ databases">
        <authorList>
            <person name="Yu X.-D."/>
        </authorList>
    </citation>
    <scope>NUCLEOTIDE SEQUENCE</scope>
    <source>
        <strain evidence="16">ZX-21</strain>
    </source>
</reference>
<evidence type="ECO:0000256" key="14">
    <source>
        <dbReference type="PIRSR" id="PIRSR604385-3"/>
    </source>
</evidence>
<feature type="binding site" evidence="13">
    <location>
        <position position="105"/>
    </location>
    <ligand>
        <name>Mg(2+)</name>
        <dbReference type="ChEBI" id="CHEBI:18420"/>
        <label>1</label>
    </ligand>
</feature>
<dbReference type="PANTHER" id="PTHR11839">
    <property type="entry name" value="UDP/ADP-SUGAR PYROPHOSPHATASE"/>
    <property type="match status" value="1"/>
</dbReference>
<feature type="short sequence motif" description="Nudix box" evidence="14">
    <location>
        <begin position="90"/>
        <end position="112"/>
    </location>
</feature>
<dbReference type="PROSITE" id="PS00893">
    <property type="entry name" value="NUDIX_BOX"/>
    <property type="match status" value="1"/>
</dbReference>
<evidence type="ECO:0000256" key="3">
    <source>
        <dbReference type="ARBA" id="ARBA00012453"/>
    </source>
</evidence>
<comment type="function">
    <text evidence="8">Acts on ADP-mannose and ADP-glucose as well as ADP-ribose. Prevents glycogen biosynthesis. The reaction catalyzed by this enzyme is a limiting step of the gluconeogenic process.</text>
</comment>
<keyword evidence="6 16" id="KW-0378">Hydrolase</keyword>
<dbReference type="InterPro" id="IPR015797">
    <property type="entry name" value="NUDIX_hydrolase-like_dom_sf"/>
</dbReference>
<name>A0A2S4HIP0_9GAMM</name>
<evidence type="ECO:0000256" key="2">
    <source>
        <dbReference type="ARBA" id="ARBA00007482"/>
    </source>
</evidence>
<dbReference type="AlphaFoldDB" id="A0A2S4HIP0"/>
<evidence type="ECO:0000256" key="8">
    <source>
        <dbReference type="ARBA" id="ARBA00025164"/>
    </source>
</evidence>
<evidence type="ECO:0000256" key="7">
    <source>
        <dbReference type="ARBA" id="ARBA00022842"/>
    </source>
</evidence>
<dbReference type="GO" id="GO:0047631">
    <property type="term" value="F:ADP-ribose diphosphatase activity"/>
    <property type="evidence" value="ECO:0007669"/>
    <property type="project" value="UniProtKB-EC"/>
</dbReference>
<feature type="domain" description="Nudix hydrolase" evidence="15">
    <location>
        <begin position="48"/>
        <end position="186"/>
    </location>
</feature>
<comment type="caution">
    <text evidence="16">The sequence shown here is derived from an EMBL/GenBank/DDBJ whole genome shotgun (WGS) entry which is preliminary data.</text>
</comment>
<sequence length="203" mass="22935">MADFERKDVEIDEDRAAWRGFFQVRALRLRHRLFGGGWGNWLSRELFMRGPAVGLLPYDPINDSILKVEQFRVGALSRAQSPWLLELIAGIIDTDESPSEVARREAKEEAGLDIGEMQSIAEYYSSPGGSDEYFYLYCGRADLSNAGGYFGLAAEGEDIYAQVIPFADAMVMLDTGKINNAHSIIALQWLRAHRDELRKRWLA</sequence>
<feature type="binding site" evidence="13">
    <location>
        <position position="109"/>
    </location>
    <ligand>
        <name>Mg(2+)</name>
        <dbReference type="ChEBI" id="CHEBI:18420"/>
        <label>1</label>
    </ligand>
</feature>
<proteinExistence type="inferred from homology"/>
<dbReference type="GO" id="GO:0019693">
    <property type="term" value="P:ribose phosphate metabolic process"/>
    <property type="evidence" value="ECO:0007669"/>
    <property type="project" value="TreeGrafter"/>
</dbReference>
<keyword evidence="7 13" id="KW-0460">Magnesium</keyword>
<comment type="similarity">
    <text evidence="2">Belongs to the Nudix hydrolase family. NudF subfamily.</text>
</comment>
<evidence type="ECO:0000259" key="15">
    <source>
        <dbReference type="PROSITE" id="PS51462"/>
    </source>
</evidence>
<evidence type="ECO:0000256" key="10">
    <source>
        <dbReference type="ARBA" id="ARBA00030308"/>
    </source>
</evidence>
<dbReference type="GO" id="GO:0006753">
    <property type="term" value="P:nucleoside phosphate metabolic process"/>
    <property type="evidence" value="ECO:0007669"/>
    <property type="project" value="TreeGrafter"/>
</dbReference>
<evidence type="ECO:0000256" key="1">
    <source>
        <dbReference type="ARBA" id="ARBA00001946"/>
    </source>
</evidence>
<evidence type="ECO:0000256" key="4">
    <source>
        <dbReference type="ARBA" id="ARBA00013297"/>
    </source>
</evidence>
<dbReference type="GO" id="GO:0019144">
    <property type="term" value="F:ADP-sugar diphosphatase activity"/>
    <property type="evidence" value="ECO:0007669"/>
    <property type="project" value="TreeGrafter"/>
</dbReference>
<dbReference type="InterPro" id="IPR000086">
    <property type="entry name" value="NUDIX_hydrolase_dom"/>
</dbReference>
<evidence type="ECO:0000256" key="6">
    <source>
        <dbReference type="ARBA" id="ARBA00022801"/>
    </source>
</evidence>
<evidence type="ECO:0000313" key="17">
    <source>
        <dbReference type="Proteomes" id="UP000237222"/>
    </source>
</evidence>
<dbReference type="CDD" id="cd24155">
    <property type="entry name" value="NUDIX_ADPRase"/>
    <property type="match status" value="1"/>
</dbReference>
<feature type="binding site" evidence="13">
    <location>
        <position position="157"/>
    </location>
    <ligand>
        <name>Mg(2+)</name>
        <dbReference type="ChEBI" id="CHEBI:18420"/>
        <label>1</label>
    </ligand>
</feature>
<feature type="binding site" evidence="13">
    <location>
        <position position="89"/>
    </location>
    <ligand>
        <name>Mg(2+)</name>
        <dbReference type="ChEBI" id="CHEBI:18420"/>
        <label>1</label>
    </ligand>
</feature>
<dbReference type="EC" id="3.6.1.13" evidence="3"/>
<dbReference type="PANTHER" id="PTHR11839:SF5">
    <property type="entry name" value="ADP-RIBOSE PYROPHOSPHATASE"/>
    <property type="match status" value="1"/>
</dbReference>
<dbReference type="InterPro" id="IPR020084">
    <property type="entry name" value="NUDIX_hydrolase_CS"/>
</dbReference>
<protein>
    <recommendedName>
        <fullName evidence="4">ADP-ribose pyrophosphatase</fullName>
        <ecNumber evidence="3">3.6.1.13</ecNumber>
    </recommendedName>
    <alternativeName>
        <fullName evidence="9">ADP-ribose diphosphatase</fullName>
    </alternativeName>
    <alternativeName>
        <fullName evidence="11">ADP-ribose phosphohydrolase</fullName>
    </alternativeName>
    <alternativeName>
        <fullName evidence="10">Adenosine diphosphoribose pyrophosphatase</fullName>
    </alternativeName>
</protein>
<dbReference type="SUPFAM" id="SSF55811">
    <property type="entry name" value="Nudix"/>
    <property type="match status" value="1"/>
</dbReference>
<dbReference type="PROSITE" id="PS51462">
    <property type="entry name" value="NUDIX"/>
    <property type="match status" value="1"/>
</dbReference>
<dbReference type="NCBIfam" id="TIGR00052">
    <property type="entry name" value="nudix-type nucleoside diphosphatase, YffH/AdpP family"/>
    <property type="match status" value="1"/>
</dbReference>
<dbReference type="OrthoDB" id="5292471at2"/>
<comment type="cofactor">
    <cofactor evidence="1 13">
        <name>Mg(2+)</name>
        <dbReference type="ChEBI" id="CHEBI:18420"/>
    </cofactor>
</comment>
<accession>A0A2S4HIP0</accession>
<comment type="catalytic activity">
    <reaction evidence="12">
        <text>ADP-D-ribose + H2O = D-ribose 5-phosphate + AMP + 2 H(+)</text>
        <dbReference type="Rhea" id="RHEA:10412"/>
        <dbReference type="ChEBI" id="CHEBI:15377"/>
        <dbReference type="ChEBI" id="CHEBI:15378"/>
        <dbReference type="ChEBI" id="CHEBI:57967"/>
        <dbReference type="ChEBI" id="CHEBI:78346"/>
        <dbReference type="ChEBI" id="CHEBI:456215"/>
        <dbReference type="EC" id="3.6.1.13"/>
    </reaction>
</comment>
<evidence type="ECO:0000256" key="9">
    <source>
        <dbReference type="ARBA" id="ARBA00030162"/>
    </source>
</evidence>
<dbReference type="GO" id="GO:0005829">
    <property type="term" value="C:cytosol"/>
    <property type="evidence" value="ECO:0007669"/>
    <property type="project" value="TreeGrafter"/>
</dbReference>
<organism evidence="16 17">
    <name type="scientific">Zhongshania marina</name>
    <dbReference type="NCBI Taxonomy" id="2304603"/>
    <lineage>
        <taxon>Bacteria</taxon>
        <taxon>Pseudomonadati</taxon>
        <taxon>Pseudomonadota</taxon>
        <taxon>Gammaproteobacteria</taxon>
        <taxon>Cellvibrionales</taxon>
        <taxon>Spongiibacteraceae</taxon>
        <taxon>Zhongshania</taxon>
    </lineage>
</organism>
<dbReference type="EMBL" id="PQGG01000010">
    <property type="protein sequence ID" value="POP53857.1"/>
    <property type="molecule type" value="Genomic_DNA"/>
</dbReference>
<evidence type="ECO:0000256" key="11">
    <source>
        <dbReference type="ARBA" id="ARBA00033056"/>
    </source>
</evidence>